<evidence type="ECO:0000256" key="3">
    <source>
        <dbReference type="SAM" id="Phobius"/>
    </source>
</evidence>
<keyword evidence="3" id="KW-1133">Transmembrane helix</keyword>
<feature type="region of interest" description="Disordered" evidence="2">
    <location>
        <begin position="1"/>
        <end position="21"/>
    </location>
</feature>
<evidence type="ECO:0000256" key="2">
    <source>
        <dbReference type="SAM" id="MobiDB-lite"/>
    </source>
</evidence>
<dbReference type="AlphaFoldDB" id="A0A9N8H5Q0"/>
<dbReference type="Proteomes" id="UP001153069">
    <property type="component" value="Unassembled WGS sequence"/>
</dbReference>
<feature type="compositionally biased region" description="Low complexity" evidence="2">
    <location>
        <begin position="307"/>
        <end position="326"/>
    </location>
</feature>
<feature type="coiled-coil region" evidence="1">
    <location>
        <begin position="237"/>
        <end position="276"/>
    </location>
</feature>
<dbReference type="EMBL" id="CAICTM010000028">
    <property type="protein sequence ID" value="CAB9497923.1"/>
    <property type="molecule type" value="Genomic_DNA"/>
</dbReference>
<keyword evidence="5" id="KW-1185">Reference proteome</keyword>
<protein>
    <submittedName>
        <fullName evidence="4">Uncharacterized protein</fullName>
    </submittedName>
</protein>
<accession>A0A9N8H5Q0</accession>
<feature type="compositionally biased region" description="Basic residues" evidence="2">
    <location>
        <begin position="327"/>
        <end position="336"/>
    </location>
</feature>
<proteinExistence type="predicted"/>
<evidence type="ECO:0000256" key="1">
    <source>
        <dbReference type="SAM" id="Coils"/>
    </source>
</evidence>
<comment type="caution">
    <text evidence="4">The sequence shown here is derived from an EMBL/GenBank/DDBJ whole genome shotgun (WGS) entry which is preliminary data.</text>
</comment>
<evidence type="ECO:0000313" key="5">
    <source>
        <dbReference type="Proteomes" id="UP001153069"/>
    </source>
</evidence>
<keyword evidence="1" id="KW-0175">Coiled coil</keyword>
<gene>
    <name evidence="4" type="ORF">SEMRO_28_G018650.1</name>
</gene>
<keyword evidence="3" id="KW-0812">Transmembrane</keyword>
<sequence length="362" mass="43520">MSASASASGNDDKTHKRRNCINKEVLISREKVKLKKNGKLKKVDKLKKDDKLTDTCMHSMNGSKTKAKVTVNKLGSSFQKAHLIEKQKPQKEIEKQRRRLRQLDYRPHNFYDHAMQQDIQVGIQQVDVQQVQVEYTFWTSKQSILIGSSLLLALTGYKIFFYGAFILFLYETGCILQNWKLFLLHHHIIREFKKFSLSWWYYTTEQIVQFLDTKNDYSRKAALGFWIMWYPRTSKMVKNYIKDRKEQMLQLAKEEAQRLRERADEAIKQAETVMRRSSLTLQQLPTRAVQFQRQQTQRLGQLTRQQTQRFGQLTRQQTQRFQTFQRQRSRRQTTRRMQRDLQQVRRQHTRRTMRRSEWDDVS</sequence>
<name>A0A9N8H5Q0_9STRA</name>
<evidence type="ECO:0000313" key="4">
    <source>
        <dbReference type="EMBL" id="CAB9497923.1"/>
    </source>
</evidence>
<keyword evidence="3" id="KW-0472">Membrane</keyword>
<feature type="transmembrane region" description="Helical" evidence="3">
    <location>
        <begin position="150"/>
        <end position="170"/>
    </location>
</feature>
<reference evidence="4" key="1">
    <citation type="submission" date="2020-06" db="EMBL/GenBank/DDBJ databases">
        <authorList>
            <consortium name="Plant Systems Biology data submission"/>
        </authorList>
    </citation>
    <scope>NUCLEOTIDE SEQUENCE</scope>
    <source>
        <strain evidence="4">D6</strain>
    </source>
</reference>
<organism evidence="4 5">
    <name type="scientific">Seminavis robusta</name>
    <dbReference type="NCBI Taxonomy" id="568900"/>
    <lineage>
        <taxon>Eukaryota</taxon>
        <taxon>Sar</taxon>
        <taxon>Stramenopiles</taxon>
        <taxon>Ochrophyta</taxon>
        <taxon>Bacillariophyta</taxon>
        <taxon>Bacillariophyceae</taxon>
        <taxon>Bacillariophycidae</taxon>
        <taxon>Naviculales</taxon>
        <taxon>Naviculaceae</taxon>
        <taxon>Seminavis</taxon>
    </lineage>
</organism>
<feature type="region of interest" description="Disordered" evidence="2">
    <location>
        <begin position="307"/>
        <end position="362"/>
    </location>
</feature>